<dbReference type="RefSeq" id="WP_205143405.1">
    <property type="nucleotide sequence ID" value="NZ_JAFBDN010000005.1"/>
</dbReference>
<keyword evidence="1" id="KW-0812">Transmembrane</keyword>
<evidence type="ECO:0000259" key="2">
    <source>
        <dbReference type="Pfam" id="PF12704"/>
    </source>
</evidence>
<dbReference type="EMBL" id="JAGMVS010000073">
    <property type="protein sequence ID" value="MCM2437995.1"/>
    <property type="molecule type" value="Genomic_DNA"/>
</dbReference>
<comment type="caution">
    <text evidence="3">The sequence shown here is derived from an EMBL/GenBank/DDBJ whole genome shotgun (WGS) entry which is preliminary data.</text>
</comment>
<name>A0ABT0VN84_9LACO</name>
<proteinExistence type="predicted"/>
<accession>A0ABT0VN84</accession>
<reference evidence="3" key="1">
    <citation type="submission" date="2021-04" db="EMBL/GenBank/DDBJ databases">
        <title>Taxonomic assessment of Weissella genus.</title>
        <authorList>
            <person name="Fanelli F."/>
            <person name="Chieffi D."/>
            <person name="Dell'Aquila A."/>
            <person name="Gyu-Sung C."/>
            <person name="Franz C.M.A.P."/>
            <person name="Fusco V."/>
        </authorList>
    </citation>
    <scope>NUCLEOTIDE SEQUENCE</scope>
    <source>
        <strain evidence="3">LMG 25373</strain>
    </source>
</reference>
<dbReference type="PANTHER" id="PTHR30572">
    <property type="entry name" value="MEMBRANE COMPONENT OF TRANSPORTER-RELATED"/>
    <property type="match status" value="1"/>
</dbReference>
<dbReference type="InterPro" id="IPR050250">
    <property type="entry name" value="Macrolide_Exporter_MacB"/>
</dbReference>
<evidence type="ECO:0000256" key="1">
    <source>
        <dbReference type="SAM" id="Phobius"/>
    </source>
</evidence>
<feature type="transmembrane region" description="Helical" evidence="1">
    <location>
        <begin position="303"/>
        <end position="325"/>
    </location>
</feature>
<feature type="transmembrane region" description="Helical" evidence="1">
    <location>
        <begin position="21"/>
        <end position="38"/>
    </location>
</feature>
<protein>
    <submittedName>
        <fullName evidence="3">ABC transporter permease</fullName>
    </submittedName>
</protein>
<evidence type="ECO:0000313" key="4">
    <source>
        <dbReference type="Proteomes" id="UP001057481"/>
    </source>
</evidence>
<dbReference type="PANTHER" id="PTHR30572:SF4">
    <property type="entry name" value="ABC TRANSPORTER PERMEASE YTRF"/>
    <property type="match status" value="1"/>
</dbReference>
<keyword evidence="1" id="KW-1133">Transmembrane helix</keyword>
<evidence type="ECO:0000313" key="3">
    <source>
        <dbReference type="EMBL" id="MCM2437995.1"/>
    </source>
</evidence>
<feature type="transmembrane region" description="Helical" evidence="1">
    <location>
        <begin position="377"/>
        <end position="397"/>
    </location>
</feature>
<feature type="domain" description="MacB-like periplasmic core" evidence="2">
    <location>
        <begin position="22"/>
        <end position="199"/>
    </location>
</feature>
<dbReference type="InterPro" id="IPR025857">
    <property type="entry name" value="MacB_PCD"/>
</dbReference>
<feature type="transmembrane region" description="Helical" evidence="1">
    <location>
        <begin position="261"/>
        <end position="283"/>
    </location>
</feature>
<organism evidence="3 4">
    <name type="scientific">Periweissella beninensis</name>
    <dbReference type="NCBI Taxonomy" id="504936"/>
    <lineage>
        <taxon>Bacteria</taxon>
        <taxon>Bacillati</taxon>
        <taxon>Bacillota</taxon>
        <taxon>Bacilli</taxon>
        <taxon>Lactobacillales</taxon>
        <taxon>Lactobacillaceae</taxon>
        <taxon>Periweissella</taxon>
    </lineage>
</organism>
<dbReference type="Pfam" id="PF12704">
    <property type="entry name" value="MacB_PCD"/>
    <property type="match status" value="1"/>
</dbReference>
<dbReference type="Proteomes" id="UP001057481">
    <property type="component" value="Unassembled WGS sequence"/>
</dbReference>
<gene>
    <name evidence="3" type="ORF">KAK10_08760</name>
</gene>
<sequence>MNFMYRTQLNLLKKKGRTLSMILMGILFLIIIFGSAIIKNQADQLFTKTKQQATQYLVLSSTKTFLPQDKKLVTANLATIKRISKMSGIATYTKSLAISAKITVKQKKQVVSVLGTSNGLQFSEKIPLKTGHLITSKQQAKKVILISDKLANKIKVKVGSWLIFTTKHQQKIKVKVIGIYKDNKQDNQMIYTNYHTANLLNDNKQVVTNAIFKTDRLSYRQRQIILTKINKLLGKQKISAKESNVASQLTKLKQLKNSADLIYQIALITMIIMMMCGVLIVFWQRRFEIKQLTLLGASRRNIFLQFSSELTIILLLAGYIAFFVVNMLKGSLLTSLNLNSSTVVLNNTFSNVIISRTLMMNMIKISLDKQLIIEDTFINAFKIIGILWFCGISVFKLRFLSYRVKKIF</sequence>
<keyword evidence="1" id="KW-0472">Membrane</keyword>
<keyword evidence="4" id="KW-1185">Reference proteome</keyword>